<dbReference type="InterPro" id="IPR036291">
    <property type="entry name" value="NAD(P)-bd_dom_sf"/>
</dbReference>
<sequence length="218" mass="24262">MKTALVIGSTGLIGSQLVDVLLESEHYQKVVIFVKRESGKSHPKLEQHIINFDAPETYQHLVKGDDLFCTIGTTIKKAGSQSAFRKVDYEYPIAFSKIAKTNNIKQFLIVSSLGANKDSNNFYLKTKGEMEAALTKANFETAVIVRPSLLLGHRSEFRLGEKIGAFFSKGFSFLLFGSLKKYHPIESSTVARAIYHLAQSNVKGYTIYESDELQNIGS</sequence>
<dbReference type="AlphaFoldDB" id="A0A199XUI6"/>
<dbReference type="PANTHER" id="PTHR14097">
    <property type="entry name" value="OXIDOREDUCTASE HTATIP2"/>
    <property type="match status" value="1"/>
</dbReference>
<dbReference type="EMBL" id="JMTM01000006">
    <property type="protein sequence ID" value="OAZ05428.1"/>
    <property type="molecule type" value="Genomic_DNA"/>
</dbReference>
<accession>A0A199XUI6</accession>
<evidence type="ECO:0000313" key="3">
    <source>
        <dbReference type="Proteomes" id="UP000093807"/>
    </source>
</evidence>
<comment type="caution">
    <text evidence="2">The sequence shown here is derived from an EMBL/GenBank/DDBJ whole genome shotgun (WGS) entry which is preliminary data.</text>
</comment>
<dbReference type="Gene3D" id="3.40.50.720">
    <property type="entry name" value="NAD(P)-binding Rossmann-like Domain"/>
    <property type="match status" value="1"/>
</dbReference>
<dbReference type="InterPro" id="IPR016040">
    <property type="entry name" value="NAD(P)-bd_dom"/>
</dbReference>
<dbReference type="PANTHER" id="PTHR14097:SF7">
    <property type="entry name" value="OXIDOREDUCTASE HTATIP2"/>
    <property type="match status" value="1"/>
</dbReference>
<organism evidence="2 3">
    <name type="scientific">Flavobacterium succinicans</name>
    <dbReference type="NCBI Taxonomy" id="29536"/>
    <lineage>
        <taxon>Bacteria</taxon>
        <taxon>Pseudomonadati</taxon>
        <taxon>Bacteroidota</taxon>
        <taxon>Flavobacteriia</taxon>
        <taxon>Flavobacteriales</taxon>
        <taxon>Flavobacteriaceae</taxon>
        <taxon>Flavobacterium</taxon>
    </lineage>
</organism>
<keyword evidence="3" id="KW-1185">Reference proteome</keyword>
<reference evidence="2 3" key="1">
    <citation type="submission" date="2016-06" db="EMBL/GenBank/DDBJ databases">
        <title>Draft genome sequence of Flavobacterium succinicans strain DD5b.</title>
        <authorList>
            <person name="Poehlein A."/>
            <person name="Daniel R."/>
            <person name="Simeonova D.D."/>
        </authorList>
    </citation>
    <scope>NUCLEOTIDE SEQUENCE [LARGE SCALE GENOMIC DNA]</scope>
    <source>
        <strain evidence="2 3">DD5b</strain>
    </source>
</reference>
<evidence type="ECO:0000313" key="2">
    <source>
        <dbReference type="EMBL" id="OAZ05428.1"/>
    </source>
</evidence>
<dbReference type="SUPFAM" id="SSF51735">
    <property type="entry name" value="NAD(P)-binding Rossmann-fold domains"/>
    <property type="match status" value="1"/>
</dbReference>
<dbReference type="Pfam" id="PF13460">
    <property type="entry name" value="NAD_binding_10"/>
    <property type="match status" value="1"/>
</dbReference>
<gene>
    <name evidence="2" type="ORF">FLB_01220</name>
</gene>
<proteinExistence type="predicted"/>
<dbReference type="CDD" id="cd05250">
    <property type="entry name" value="CC3_like_SDR_a"/>
    <property type="match status" value="1"/>
</dbReference>
<feature type="domain" description="NAD(P)-binding" evidence="1">
    <location>
        <begin position="8"/>
        <end position="151"/>
    </location>
</feature>
<dbReference type="RefSeq" id="WP_197488918.1">
    <property type="nucleotide sequence ID" value="NZ_JMTM01000006.1"/>
</dbReference>
<evidence type="ECO:0000259" key="1">
    <source>
        <dbReference type="Pfam" id="PF13460"/>
    </source>
</evidence>
<dbReference type="PATRIC" id="fig|29536.5.peg.126"/>
<name>A0A199XUI6_9FLAO</name>
<protein>
    <submittedName>
        <fullName evidence="2">Male sterility protein</fullName>
    </submittedName>
</protein>
<dbReference type="Proteomes" id="UP000093807">
    <property type="component" value="Unassembled WGS sequence"/>
</dbReference>